<sequence length="267" mass="30385">MSPSVASAAQAPNMTPDFEVRFQLDASRVLNSDHQLKNSVRDNFSVQDTVKMNVHFLDKCSNEIFKAGWNVRLRIVQKKPEFELTYKKRYDIAGGNVEAALTEANQDGFNSTSDKYEAQVEWGFKKQTLSVSREKKVKYSGDGEMNLPGTAVSRDMLIDKAPSKFDNWKGKKWGTEALEKAVIFGPVHATRAIGKWQDHKLYIEVWPIRSADGSAWQYFVEASFKAARRAEAEEGRKTLLKELQEKGWFLPEDALKTSIIMERYTCS</sequence>
<dbReference type="STRING" id="655827.E9E3E4"/>
<dbReference type="EMBL" id="GL698498">
    <property type="protein sequence ID" value="EFY89537.1"/>
    <property type="molecule type" value="Genomic_DNA"/>
</dbReference>
<dbReference type="HOGENOM" id="CLU_070859_0_0_1"/>
<dbReference type="InParanoid" id="E9E3E4"/>
<reference evidence="1 2" key="1">
    <citation type="journal article" date="2011" name="PLoS Genet.">
        <title>Genome sequencing and comparative transcriptomics of the model entomopathogenic fungi Metarhizium anisopliae and M. acridum.</title>
        <authorList>
            <person name="Gao Q."/>
            <person name="Jin K."/>
            <person name="Ying S.H."/>
            <person name="Zhang Y."/>
            <person name="Xiao G."/>
            <person name="Shang Y."/>
            <person name="Duan Z."/>
            <person name="Hu X."/>
            <person name="Xie X.Q."/>
            <person name="Zhou G."/>
            <person name="Peng G."/>
            <person name="Luo Z."/>
            <person name="Huang W."/>
            <person name="Wang B."/>
            <person name="Fang W."/>
            <person name="Wang S."/>
            <person name="Zhong Y."/>
            <person name="Ma L.J."/>
            <person name="St Leger R.J."/>
            <person name="Zhao G.P."/>
            <person name="Pei Y."/>
            <person name="Feng M.G."/>
            <person name="Xia Y."/>
            <person name="Wang C."/>
        </authorList>
    </citation>
    <scope>NUCLEOTIDE SEQUENCE [LARGE SCALE GENOMIC DNA]</scope>
    <source>
        <strain evidence="1 2">CQMa 102</strain>
    </source>
</reference>
<gene>
    <name evidence="1" type="ORF">MAC_04392</name>
</gene>
<evidence type="ECO:0008006" key="3">
    <source>
        <dbReference type="Google" id="ProtNLM"/>
    </source>
</evidence>
<dbReference type="eggNOG" id="ENOG502RU8Z">
    <property type="taxonomic scope" value="Eukaryota"/>
</dbReference>
<accession>E9E3E4</accession>
<organism evidence="2">
    <name type="scientific">Metarhizium acridum (strain CQMa 102)</name>
    <dbReference type="NCBI Taxonomy" id="655827"/>
    <lineage>
        <taxon>Eukaryota</taxon>
        <taxon>Fungi</taxon>
        <taxon>Dikarya</taxon>
        <taxon>Ascomycota</taxon>
        <taxon>Pezizomycotina</taxon>
        <taxon>Sordariomycetes</taxon>
        <taxon>Hypocreomycetidae</taxon>
        <taxon>Hypocreales</taxon>
        <taxon>Clavicipitaceae</taxon>
        <taxon>Metarhizium</taxon>
    </lineage>
</organism>
<proteinExistence type="predicted"/>
<dbReference type="KEGG" id="maw:19248703"/>
<dbReference type="OMA" id="YEAEIDW"/>
<dbReference type="OrthoDB" id="4573177at2759"/>
<evidence type="ECO:0000313" key="2">
    <source>
        <dbReference type="Proteomes" id="UP000002499"/>
    </source>
</evidence>
<dbReference type="GeneID" id="19248703"/>
<name>E9E3E4_METAQ</name>
<keyword evidence="2" id="KW-1185">Reference proteome</keyword>
<evidence type="ECO:0000313" key="1">
    <source>
        <dbReference type="EMBL" id="EFY89537.1"/>
    </source>
</evidence>
<dbReference type="Proteomes" id="UP000002499">
    <property type="component" value="Unassembled WGS sequence"/>
</dbReference>
<dbReference type="AlphaFoldDB" id="E9E3E4"/>
<protein>
    <recommendedName>
        <fullName evidence="3">CYTH domain-containing protein</fullName>
    </recommendedName>
</protein>